<gene>
    <name evidence="9" type="primary">RvY_15394-1</name>
    <name evidence="9" type="synonym">RvY_15394.1</name>
    <name evidence="9" type="ORF">RvY_15394</name>
</gene>
<feature type="compositionally biased region" description="Basic and acidic residues" evidence="7">
    <location>
        <begin position="579"/>
        <end position="593"/>
    </location>
</feature>
<evidence type="ECO:0000256" key="3">
    <source>
        <dbReference type="ARBA" id="ARBA00013244"/>
    </source>
</evidence>
<dbReference type="UniPathway" id="UPA00282"/>
<dbReference type="OrthoDB" id="619536at2759"/>
<dbReference type="STRING" id="947166.A0A1D1VZG3"/>
<accession>A0A1D1VZG3</accession>
<dbReference type="Proteomes" id="UP000186922">
    <property type="component" value="Unassembled WGS sequence"/>
</dbReference>
<evidence type="ECO:0000256" key="2">
    <source>
        <dbReference type="ARBA" id="ARBA00005189"/>
    </source>
</evidence>
<evidence type="ECO:0000256" key="6">
    <source>
        <dbReference type="ARBA" id="ARBA00048109"/>
    </source>
</evidence>
<organism evidence="9 10">
    <name type="scientific">Ramazzottius varieornatus</name>
    <name type="common">Water bear</name>
    <name type="synonym">Tardigrade</name>
    <dbReference type="NCBI Taxonomy" id="947166"/>
    <lineage>
        <taxon>Eukaryota</taxon>
        <taxon>Metazoa</taxon>
        <taxon>Ecdysozoa</taxon>
        <taxon>Tardigrada</taxon>
        <taxon>Eutardigrada</taxon>
        <taxon>Parachela</taxon>
        <taxon>Hypsibioidea</taxon>
        <taxon>Ramazzottiidae</taxon>
        <taxon>Ramazzottius</taxon>
    </lineage>
</organism>
<evidence type="ECO:0000256" key="5">
    <source>
        <dbReference type="ARBA" id="ARBA00023315"/>
    </source>
</evidence>
<dbReference type="PANTHER" id="PTHR31650">
    <property type="entry name" value="O-ACYLTRANSFERASE (WSD1-LIKE) FAMILY PROTEIN"/>
    <property type="match status" value="1"/>
</dbReference>
<dbReference type="Pfam" id="PF03007">
    <property type="entry name" value="WS_DGAT_cat"/>
    <property type="match status" value="1"/>
</dbReference>
<keyword evidence="4" id="KW-0808">Transferase</keyword>
<comment type="caution">
    <text evidence="9">The sequence shown here is derived from an EMBL/GenBank/DDBJ whole genome shotgun (WGS) entry which is preliminary data.</text>
</comment>
<feature type="domain" description="O-acyltransferase WSD1-like N-terminal" evidence="8">
    <location>
        <begin position="87"/>
        <end position="167"/>
    </location>
</feature>
<dbReference type="GO" id="GO:0019432">
    <property type="term" value="P:triglyceride biosynthetic process"/>
    <property type="evidence" value="ECO:0007669"/>
    <property type="project" value="UniProtKB-UniPathway"/>
</dbReference>
<dbReference type="AlphaFoldDB" id="A0A1D1VZG3"/>
<dbReference type="PANTHER" id="PTHR31650:SF1">
    <property type="entry name" value="WAX ESTER SYNTHASE_DIACYLGLYCEROL ACYLTRANSFERASE 4-RELATED"/>
    <property type="match status" value="1"/>
</dbReference>
<evidence type="ECO:0000256" key="1">
    <source>
        <dbReference type="ARBA" id="ARBA00004771"/>
    </source>
</evidence>
<comment type="pathway">
    <text evidence="2">Lipid metabolism.</text>
</comment>
<comment type="pathway">
    <text evidence="1">Glycerolipid metabolism; triacylglycerol biosynthesis.</text>
</comment>
<feature type="region of interest" description="Disordered" evidence="7">
    <location>
        <begin position="481"/>
        <end position="675"/>
    </location>
</feature>
<dbReference type="InterPro" id="IPR004255">
    <property type="entry name" value="O-acyltransferase_WSD1_N"/>
</dbReference>
<evidence type="ECO:0000259" key="8">
    <source>
        <dbReference type="Pfam" id="PF03007"/>
    </source>
</evidence>
<evidence type="ECO:0000256" key="4">
    <source>
        <dbReference type="ARBA" id="ARBA00022679"/>
    </source>
</evidence>
<dbReference type="EMBL" id="BDGG01000012">
    <property type="protein sequence ID" value="GAV05228.1"/>
    <property type="molecule type" value="Genomic_DNA"/>
</dbReference>
<evidence type="ECO:0000313" key="9">
    <source>
        <dbReference type="EMBL" id="GAV05228.1"/>
    </source>
</evidence>
<evidence type="ECO:0000313" key="10">
    <source>
        <dbReference type="Proteomes" id="UP000186922"/>
    </source>
</evidence>
<feature type="compositionally biased region" description="Low complexity" evidence="7">
    <location>
        <begin position="481"/>
        <end position="520"/>
    </location>
</feature>
<sequence>MSFLSSTKIPQMESADLLSALDALWVALPDVKNPQPIACIVMKLGDDIVMKDFVDILTNRLLNVKNPKGPSPFMYMRFRQRLYTIGSRNIFAFSPRFDIANHIHQIPPDVDDMDAFMSFVSGLQGTPLETDKPLWDMHVRTDFGPDKSGILVFRFHQCITDGQSMIQALCRDILDGGDLIYQQIRPRFGGVTYASRFCQAVFMSGYIFFTDLISGGPPDLNLIKHPEMKLSGKYDVFWSEPVNCSVIQRLKSITRCHFNDLFFTALAATMRTYCKMHGISTPADMTACFPIDLRSAKAEGLNDMYLGNRFVVEKIHLPVGQEAGLPMLWRVRDQTLAGPEGILTVNKYTLEEMRMWIPPPHEMGVPLAINVISNLDQVQLVVVADTGVIQDAFWIAMDFPHEVMALGNLLKTRRVPESGGSKSAEAMSDEDAEQAVTQSLGVLKERLIKIQMKVRKMRKNRDDIGKIPALWKTFGLELPAEGESSSSSSFSGSDSDSESGSGETSSGGTSSGDTSSASGEESGKSKSEGQTEKSSGDKSEKSEDGSGSKTNSVKVETKKKLKPDKKEPKTANGPPVPLAREEVSKEPAGERRLSGAQATGARLMERRMSIKPTIFSAPRSRSALDSKDRSESDFDALAQRNPQTKPGQVPRRRSSQAGRTIPSTVPAVNRMTRPR</sequence>
<keyword evidence="5" id="KW-0012">Acyltransferase</keyword>
<name>A0A1D1VZG3_RAMVA</name>
<reference evidence="9 10" key="1">
    <citation type="journal article" date="2016" name="Nat. Commun.">
        <title>Extremotolerant tardigrade genome and improved radiotolerance of human cultured cells by tardigrade-unique protein.</title>
        <authorList>
            <person name="Hashimoto T."/>
            <person name="Horikawa D.D."/>
            <person name="Saito Y."/>
            <person name="Kuwahara H."/>
            <person name="Kozuka-Hata H."/>
            <person name="Shin-I T."/>
            <person name="Minakuchi Y."/>
            <person name="Ohishi K."/>
            <person name="Motoyama A."/>
            <person name="Aizu T."/>
            <person name="Enomoto A."/>
            <person name="Kondo K."/>
            <person name="Tanaka S."/>
            <person name="Hara Y."/>
            <person name="Koshikawa S."/>
            <person name="Sagara H."/>
            <person name="Miura T."/>
            <person name="Yokobori S."/>
            <person name="Miyagawa K."/>
            <person name="Suzuki Y."/>
            <person name="Kubo T."/>
            <person name="Oyama M."/>
            <person name="Kohara Y."/>
            <person name="Fujiyama A."/>
            <person name="Arakawa K."/>
            <person name="Katayama T."/>
            <person name="Toyoda A."/>
            <person name="Kunieda T."/>
        </authorList>
    </citation>
    <scope>NUCLEOTIDE SEQUENCE [LARGE SCALE GENOMIC DNA]</scope>
    <source>
        <strain evidence="9 10">YOKOZUNA-1</strain>
    </source>
</reference>
<dbReference type="GO" id="GO:0004144">
    <property type="term" value="F:diacylglycerol O-acyltransferase activity"/>
    <property type="evidence" value="ECO:0007669"/>
    <property type="project" value="UniProtKB-EC"/>
</dbReference>
<protein>
    <recommendedName>
        <fullName evidence="3">diacylglycerol O-acyltransferase</fullName>
        <ecNumber evidence="3">2.3.1.20</ecNumber>
    </recommendedName>
</protein>
<dbReference type="GO" id="GO:0005886">
    <property type="term" value="C:plasma membrane"/>
    <property type="evidence" value="ECO:0007669"/>
    <property type="project" value="TreeGrafter"/>
</dbReference>
<keyword evidence="10" id="KW-1185">Reference proteome</keyword>
<comment type="catalytic activity">
    <reaction evidence="6">
        <text>an acyl-CoA + a 1,2-diacyl-sn-glycerol = a triacyl-sn-glycerol + CoA</text>
        <dbReference type="Rhea" id="RHEA:10868"/>
        <dbReference type="ChEBI" id="CHEBI:17815"/>
        <dbReference type="ChEBI" id="CHEBI:57287"/>
        <dbReference type="ChEBI" id="CHEBI:58342"/>
        <dbReference type="ChEBI" id="CHEBI:64615"/>
        <dbReference type="EC" id="2.3.1.20"/>
    </reaction>
</comment>
<evidence type="ECO:0000256" key="7">
    <source>
        <dbReference type="SAM" id="MobiDB-lite"/>
    </source>
</evidence>
<proteinExistence type="predicted"/>
<feature type="compositionally biased region" description="Basic and acidic residues" evidence="7">
    <location>
        <begin position="622"/>
        <end position="632"/>
    </location>
</feature>
<dbReference type="EC" id="2.3.1.20" evidence="3"/>
<feature type="compositionally biased region" description="Basic and acidic residues" evidence="7">
    <location>
        <begin position="521"/>
        <end position="546"/>
    </location>
</feature>
<dbReference type="InterPro" id="IPR045034">
    <property type="entry name" value="O-acyltransferase_WSD1-like"/>
</dbReference>